<keyword evidence="4" id="KW-1185">Reference proteome</keyword>
<dbReference type="NCBIfam" id="TIGR01766">
    <property type="entry name" value="IS200/IS605 family accessory protein TnpB-like domain"/>
    <property type="match status" value="1"/>
</dbReference>
<evidence type="ECO:0008006" key="5">
    <source>
        <dbReference type="Google" id="ProtNLM"/>
    </source>
</evidence>
<evidence type="ECO:0000256" key="1">
    <source>
        <dbReference type="ARBA" id="ARBA00023125"/>
    </source>
</evidence>
<evidence type="ECO:0000313" key="4">
    <source>
        <dbReference type="Proteomes" id="UP000265800"/>
    </source>
</evidence>
<gene>
    <name evidence="3" type="ORF">Mlute_00392</name>
</gene>
<dbReference type="NCBIfam" id="TIGR01765">
    <property type="entry name" value="tspaseT_teng_N"/>
    <property type="match status" value="1"/>
</dbReference>
<feature type="compositionally biased region" description="Low complexity" evidence="2">
    <location>
        <begin position="441"/>
        <end position="453"/>
    </location>
</feature>
<name>A0A399F047_9DEIN</name>
<dbReference type="InterPro" id="IPR010095">
    <property type="entry name" value="Cas12f1-like_TNB"/>
</dbReference>
<dbReference type="AlphaFoldDB" id="A0A399F047"/>
<proteinExistence type="predicted"/>
<accession>A0A399F047</accession>
<reference evidence="3 4" key="1">
    <citation type="submission" date="2018-08" db="EMBL/GenBank/DDBJ databases">
        <title>Meiothermus luteus KCTC 52599 genome sequencing project.</title>
        <authorList>
            <person name="Da Costa M.S."/>
            <person name="Albuquerque L."/>
            <person name="Raposo P."/>
            <person name="Froufe H.J.C."/>
            <person name="Barroso C.S."/>
            <person name="Egas C."/>
        </authorList>
    </citation>
    <scope>NUCLEOTIDE SEQUENCE [LARGE SCALE GENOMIC DNA]</scope>
    <source>
        <strain evidence="3 4">KCTC 52599</strain>
    </source>
</reference>
<dbReference type="RefSeq" id="WP_119359090.1">
    <property type="nucleotide sequence ID" value="NZ_QWKZ01000007.1"/>
</dbReference>
<evidence type="ECO:0000256" key="2">
    <source>
        <dbReference type="SAM" id="MobiDB-lite"/>
    </source>
</evidence>
<dbReference type="InterPro" id="IPR010094">
    <property type="entry name" value="Transposase_put_N"/>
</dbReference>
<dbReference type="EMBL" id="QWKZ01000007">
    <property type="protein sequence ID" value="RIH89185.1"/>
    <property type="molecule type" value="Genomic_DNA"/>
</dbReference>
<evidence type="ECO:0000313" key="3">
    <source>
        <dbReference type="EMBL" id="RIH89185.1"/>
    </source>
</evidence>
<keyword evidence="1" id="KW-0238">DNA-binding</keyword>
<dbReference type="OrthoDB" id="33367at2"/>
<sequence length="520" mass="58444">MPKGKDKNASAFRGVQAKLHLPSQEDRKALLDLMRRFSSAMRFAYQRLLEGHSREELKREDGPLCQLFRLNTRYADEAILKAQGVLDSARERGVDPRAVVFGRRGLFEGLKRKHLSGKRLLQLKREWREKRQGLLYSRGDRSKGGNLNLRLEVEDGALWLRINLGHRAHIRGLVLTSHPQRNALVERARLGEPYNVELNLRNGEIHAHFTWQEALPPIVATKERGVLALDANAHPYHLALVLVSPDGELRHHSTIPLNEVDRASNRGAKEIALWMAAHQVVDLALSRGVAIATERLKHLRKSRRGDGSGRWFRRKQHRFAYASLLQKVHTLARKKGVQVLEVNPQDTSTLGMLKYAPLLSLSKDTAAAHVIGRRALGLKEELPQSYGRLLEDPTFQSDAQSFYEGLLNDLYGRKEGENNPYLKRKPAREIGKTKQALGLLSSLRSSPGSQRGSTEGRNPPGANPWRVLRVGLFLPLLGREVPRDLSPLKPILLGGSWEGGKARLRSSPWGRAQSANGRFG</sequence>
<organism evidence="3 4">
    <name type="scientific">Meiothermus luteus</name>
    <dbReference type="NCBI Taxonomy" id="2026184"/>
    <lineage>
        <taxon>Bacteria</taxon>
        <taxon>Thermotogati</taxon>
        <taxon>Deinococcota</taxon>
        <taxon>Deinococci</taxon>
        <taxon>Thermales</taxon>
        <taxon>Thermaceae</taxon>
        <taxon>Meiothermus</taxon>
    </lineage>
</organism>
<protein>
    <recommendedName>
        <fullName evidence="5">Transposase</fullName>
    </recommendedName>
</protein>
<comment type="caution">
    <text evidence="3">The sequence shown here is derived from an EMBL/GenBank/DDBJ whole genome shotgun (WGS) entry which is preliminary data.</text>
</comment>
<dbReference type="GO" id="GO:0003677">
    <property type="term" value="F:DNA binding"/>
    <property type="evidence" value="ECO:0007669"/>
    <property type="project" value="UniProtKB-KW"/>
</dbReference>
<dbReference type="Proteomes" id="UP000265800">
    <property type="component" value="Unassembled WGS sequence"/>
</dbReference>
<feature type="region of interest" description="Disordered" evidence="2">
    <location>
        <begin position="441"/>
        <end position="462"/>
    </location>
</feature>